<dbReference type="SMART" id="SM00612">
    <property type="entry name" value="Kelch"/>
    <property type="match status" value="5"/>
</dbReference>
<dbReference type="InterPro" id="IPR006652">
    <property type="entry name" value="Kelch_1"/>
</dbReference>
<dbReference type="RefSeq" id="WP_220115481.1">
    <property type="nucleotide sequence ID" value="NZ_JAHZUY010000001.1"/>
</dbReference>
<protein>
    <recommendedName>
        <fullName evidence="4">Galactose oxidase</fullName>
    </recommendedName>
</protein>
<dbReference type="InterPro" id="IPR015915">
    <property type="entry name" value="Kelch-typ_b-propeller"/>
</dbReference>
<dbReference type="SUPFAM" id="SSF117281">
    <property type="entry name" value="Kelch motif"/>
    <property type="match status" value="1"/>
</dbReference>
<sequence>MSGLLTGRRAAVVGGLAALAVRRAGAGSALAQPAPAPQAGPWQRLAPFPEPSEELIGAAANGRLYVFCGLAPGWRPQGLVYEYDPAADAWTRRRPMPVPTHHVAFAVLNDRIYAFGGFTHPGEGRPPSWVPTDAAWEYDPRGDTWRALAPMPSRRGAAAAAAVNGRLYVVGGAGLAPGSAEPGLRPDRPHRALSTVEEYDPEANAWRPRSPMPTPRNHHAAAAVGGRIYAIGGRLGGAFITVASNTDVVEEYDPASDSWGAARARMPTPRSAFAAGVHGGRILVAGGEVQDARLMATFRAVEAYEPAANRWHVLPSMPVPRHGLAGAVLGDRLHLVSGDVQSAGTGVSVHTAAHDALRLDMVAR</sequence>
<dbReference type="EMBL" id="JAHZUY010000001">
    <property type="protein sequence ID" value="MBW8267974.1"/>
    <property type="molecule type" value="Genomic_DNA"/>
</dbReference>
<reference evidence="2 3" key="1">
    <citation type="submission" date="2021-08" db="EMBL/GenBank/DDBJ databases">
        <title>Caldovatus sediminis gen. nov., sp. nov., a moderately thermophilic bacterium isolated from a hot spring.</title>
        <authorList>
            <person name="Hu C.-J."/>
            <person name="Li W.-J."/>
            <person name="Xian W.-D."/>
        </authorList>
    </citation>
    <scope>NUCLEOTIDE SEQUENCE [LARGE SCALE GENOMIC DNA]</scope>
    <source>
        <strain evidence="2 3">SYSU G05006</strain>
    </source>
</reference>
<accession>A0ABS7EXF0</accession>
<feature type="region of interest" description="Disordered" evidence="1">
    <location>
        <begin position="198"/>
        <end position="218"/>
    </location>
</feature>
<dbReference type="InterPro" id="IPR011043">
    <property type="entry name" value="Gal_Oxase/kelch_b-propeller"/>
</dbReference>
<dbReference type="Gene3D" id="2.120.10.80">
    <property type="entry name" value="Kelch-type beta propeller"/>
    <property type="match status" value="2"/>
</dbReference>
<evidence type="ECO:0000313" key="2">
    <source>
        <dbReference type="EMBL" id="MBW8267974.1"/>
    </source>
</evidence>
<dbReference type="PANTHER" id="PTHR45632">
    <property type="entry name" value="LD33804P"/>
    <property type="match status" value="1"/>
</dbReference>
<keyword evidence="3" id="KW-1185">Reference proteome</keyword>
<dbReference type="Pfam" id="PF01344">
    <property type="entry name" value="Kelch_1"/>
    <property type="match status" value="1"/>
</dbReference>
<dbReference type="SUPFAM" id="SSF50965">
    <property type="entry name" value="Galactose oxidase, central domain"/>
    <property type="match status" value="1"/>
</dbReference>
<evidence type="ECO:0000313" key="3">
    <source>
        <dbReference type="Proteomes" id="UP001519924"/>
    </source>
</evidence>
<proteinExistence type="predicted"/>
<name>A0ABS7EXF0_9PROT</name>
<evidence type="ECO:0000256" key="1">
    <source>
        <dbReference type="SAM" id="MobiDB-lite"/>
    </source>
</evidence>
<organism evidence="2 3">
    <name type="scientific">Caldovatus aquaticus</name>
    <dbReference type="NCBI Taxonomy" id="2865671"/>
    <lineage>
        <taxon>Bacteria</taxon>
        <taxon>Pseudomonadati</taxon>
        <taxon>Pseudomonadota</taxon>
        <taxon>Alphaproteobacteria</taxon>
        <taxon>Acetobacterales</taxon>
        <taxon>Roseomonadaceae</taxon>
        <taxon>Caldovatus</taxon>
    </lineage>
</organism>
<gene>
    <name evidence="2" type="ORF">K1J50_00555</name>
</gene>
<comment type="caution">
    <text evidence="2">The sequence shown here is derived from an EMBL/GenBank/DDBJ whole genome shotgun (WGS) entry which is preliminary data.</text>
</comment>
<dbReference type="PANTHER" id="PTHR45632:SF24">
    <property type="entry name" value="GALACTOSE OXIDASE"/>
    <property type="match status" value="1"/>
</dbReference>
<dbReference type="Proteomes" id="UP001519924">
    <property type="component" value="Unassembled WGS sequence"/>
</dbReference>
<dbReference type="Pfam" id="PF24681">
    <property type="entry name" value="Kelch_KLHDC2_KLHL20_DRC7"/>
    <property type="match status" value="1"/>
</dbReference>
<evidence type="ECO:0008006" key="4">
    <source>
        <dbReference type="Google" id="ProtNLM"/>
    </source>
</evidence>